<dbReference type="InterPro" id="IPR016219">
    <property type="entry name" value="Phosphatid-EA_MeTrfase_fun"/>
</dbReference>
<comment type="caution">
    <text evidence="19">The sequence shown here is derived from an EMBL/GenBank/DDBJ whole genome shotgun (WGS) entry which is preliminary data.</text>
</comment>
<dbReference type="HAMAP" id="MF_03217">
    <property type="entry name" value="PEMT"/>
    <property type="match status" value="1"/>
</dbReference>
<evidence type="ECO:0000256" key="16">
    <source>
        <dbReference type="HAMAP-Rule" id="MF_03217"/>
    </source>
</evidence>
<evidence type="ECO:0000256" key="3">
    <source>
        <dbReference type="ARBA" id="ARBA00005189"/>
    </source>
</evidence>
<dbReference type="PIRSF" id="PIRSF000383">
    <property type="entry name" value="PEAMT"/>
    <property type="match status" value="1"/>
</dbReference>
<comment type="function">
    <text evidence="15 16 17">Catalyzes the first step of the methylation pathway of phosphatidylcholine biosynthesis, the SAM-dependent methylation of phosphatidylethanolamine (PE) to phosphatidylmonomethylethanolamine (PMME).</text>
</comment>
<dbReference type="PANTHER" id="PTHR32138:SF0">
    <property type="entry name" value="PHOSPHATIDYLETHANOLAMINE N-METHYLTRANSFERASE"/>
    <property type="match status" value="1"/>
</dbReference>
<keyword evidence="10 16" id="KW-1133">Transmembrane helix</keyword>
<protein>
    <recommendedName>
        <fullName evidence="16 17">Phosphatidylethanolamine N-methyltransferase</fullName>
        <shortName evidence="16">PE methyltransferase</shortName>
        <shortName evidence="16 17">PEAMT</shortName>
        <shortName evidence="16">PEMT</shortName>
        <ecNumber evidence="16 17">2.1.1.17</ecNumber>
    </recommendedName>
</protein>
<evidence type="ECO:0000256" key="4">
    <source>
        <dbReference type="ARBA" id="ARBA00022516"/>
    </source>
</evidence>
<keyword evidence="8 16" id="KW-0812">Transmembrane</keyword>
<dbReference type="AlphaFoldDB" id="A0A139IBY6"/>
<reference evidence="19 20" key="1">
    <citation type="submission" date="2015-07" db="EMBL/GenBank/DDBJ databases">
        <title>Comparative genomics of the Sigatoka disease complex on banana suggests a link between parallel evolutionary changes in Pseudocercospora fijiensis and Pseudocercospora eumusae and increased virulence on the banana host.</title>
        <authorList>
            <person name="Chang T.-C."/>
            <person name="Salvucci A."/>
            <person name="Crous P.W."/>
            <person name="Stergiopoulos I."/>
        </authorList>
    </citation>
    <scope>NUCLEOTIDE SEQUENCE [LARGE SCALE GENOMIC DNA]</scope>
    <source>
        <strain evidence="19 20">CBS 116634</strain>
    </source>
</reference>
<evidence type="ECO:0000256" key="5">
    <source>
        <dbReference type="ARBA" id="ARBA00022603"/>
    </source>
</evidence>
<dbReference type="SMR" id="A0A139IBY6"/>
<dbReference type="Proteomes" id="UP000073492">
    <property type="component" value="Unassembled WGS sequence"/>
</dbReference>
<feature type="region of interest" description="Disordered" evidence="18">
    <location>
        <begin position="740"/>
        <end position="763"/>
    </location>
</feature>
<dbReference type="GO" id="GO:0032541">
    <property type="term" value="C:cortical endoplasmic reticulum"/>
    <property type="evidence" value="ECO:0007669"/>
    <property type="project" value="EnsemblFungi"/>
</dbReference>
<dbReference type="GO" id="GO:0097038">
    <property type="term" value="C:perinuclear endoplasmic reticulum"/>
    <property type="evidence" value="ECO:0007669"/>
    <property type="project" value="EnsemblFungi"/>
</dbReference>
<feature type="transmembrane region" description="Helical" evidence="16 17">
    <location>
        <begin position="331"/>
        <end position="361"/>
    </location>
</feature>
<gene>
    <name evidence="19" type="ORF">AC579_817</name>
</gene>
<feature type="compositionally biased region" description="Basic and acidic residues" evidence="18">
    <location>
        <begin position="43"/>
        <end position="92"/>
    </location>
</feature>
<keyword evidence="13 16" id="KW-0594">Phospholipid biosynthesis</keyword>
<feature type="transmembrane region" description="Helical" evidence="16 17">
    <location>
        <begin position="508"/>
        <end position="529"/>
    </location>
</feature>
<comment type="similarity">
    <text evidence="16 17">Belongs to the class VI-like SAM-binding methyltransferase superfamily. CHO2 family.</text>
</comment>
<keyword evidence="6 16" id="KW-0808">Transferase</keyword>
<dbReference type="GO" id="GO:0004608">
    <property type="term" value="F:phosphatidylethanolamine N-methyltransferase activity"/>
    <property type="evidence" value="ECO:0007669"/>
    <property type="project" value="UniProtKB-UniRule"/>
</dbReference>
<evidence type="ECO:0000256" key="6">
    <source>
        <dbReference type="ARBA" id="ARBA00022679"/>
    </source>
</evidence>
<dbReference type="STRING" id="113226.A0A139IBY6"/>
<evidence type="ECO:0000256" key="9">
    <source>
        <dbReference type="ARBA" id="ARBA00022824"/>
    </source>
</evidence>
<comment type="subcellular location">
    <subcellularLocation>
        <location evidence="1">Endomembrane system</location>
        <topology evidence="1">Multi-pass membrane protein</topology>
    </subcellularLocation>
    <subcellularLocation>
        <location evidence="16 17">Endoplasmic reticulum membrane</location>
        <topology evidence="16 17">Multi-pass membrane protein</topology>
    </subcellularLocation>
</comment>
<dbReference type="InterPro" id="IPR007318">
    <property type="entry name" value="Phopholipid_MeTrfase"/>
</dbReference>
<evidence type="ECO:0000256" key="18">
    <source>
        <dbReference type="SAM" id="MobiDB-lite"/>
    </source>
</evidence>
<evidence type="ECO:0000256" key="13">
    <source>
        <dbReference type="ARBA" id="ARBA00023209"/>
    </source>
</evidence>
<evidence type="ECO:0000256" key="12">
    <source>
        <dbReference type="ARBA" id="ARBA00023136"/>
    </source>
</evidence>
<feature type="transmembrane region" description="Helical" evidence="16 17">
    <location>
        <begin position="541"/>
        <end position="562"/>
    </location>
</feature>
<sequence>MSEGNEPAGSDAGGLRERISQTPAEAPQAGSADTASAAVRALNDQEAKEERKNDQEAETEKRKNDREAKTEKRKNDQEANIEKRKKEEDKRTYGRTPDGTVFTVPHTDDMVSQLFDPTQPKNASDIAIVVALAYHFFLMWILPKSLRVPVFALVFLFWRTCYNFGIGWLLHNQSHHKRLVAWAKKTNIFEHPKSGKNPHPTLYKFIKNEMEAKIPKDYKFDEAPIEYNTWLLFRRLVDVILMSDFTAYCLFAYACGGRPENEKFAMTCARWLGGWLLIFFNLWVKLDAHRVVKDFAWYWGDFFYLIDQDLTFDGVFELAPHPMYSIGYVGYYGIAMMAASYKVLFISIIAHAAQLIFLAFVENPHIERTYNAPPPPRRSEEVPDAPPKRPQYSTRLLSAGHVNGMPPLASVTSPSPVHNLIGLQNVDLHRVTDVSVILLHVYMYSVALLTPSTWLWQTFFVLSATLWRLWYSIGIGFILDRQSNKKWWTRHFVKYGESTEEAWRQWKGIYHISMSMCFTSFICAAWKMYSLPEDWSYGMALLRHVIGFAMIALQIWTIASIYESLGEFGWFFGDFFFQDQAPKLTYGGIYRFLNNPERTIGLAGVWGAAIMTWSKSIFFLALLSHTLTLFFIQFVEKPHMQKLYRQGLRQDSGVSKTLNRSLPKPLRKWQGSMNKAIDETLDSLEDFLDQAGPKLAAGLNSFAQDSSTIFKQFPARLTVTRLAPDLAGYDPKDYSVEIDTRNPAVSKADHASSGRESEVGQQPLKRTDSFERLVVDYGAPIKIRWTAPLNHSKKDWIGLYRVGDNASREVTKVGSQGRWVGTNPGAYDYASASQGILVADQKVSSAQRRDGVNKDFLSGELEFSGDKLWWTQGVFEFRYHHDGKYNVMAISLPFEIKIKRFDEDDMQYDQSGRIVRDAVESALLPVVQNCFDRDPDVAPRSVDDAFGSTLERQGKYAKRVVYAVQQMFGIEFAPEVVQADGNVRNLAWRICSAKKVLAPYSMKTGTVTPQ</sequence>
<organism evidence="19 20">
    <name type="scientific">Pseudocercospora musae</name>
    <dbReference type="NCBI Taxonomy" id="113226"/>
    <lineage>
        <taxon>Eukaryota</taxon>
        <taxon>Fungi</taxon>
        <taxon>Dikarya</taxon>
        <taxon>Ascomycota</taxon>
        <taxon>Pezizomycotina</taxon>
        <taxon>Dothideomycetes</taxon>
        <taxon>Dothideomycetidae</taxon>
        <taxon>Mycosphaerellales</taxon>
        <taxon>Mycosphaerellaceae</taxon>
        <taxon>Pseudocercospora</taxon>
    </lineage>
</organism>
<evidence type="ECO:0000256" key="8">
    <source>
        <dbReference type="ARBA" id="ARBA00022692"/>
    </source>
</evidence>
<name>A0A139IBY6_9PEZI</name>
<comment type="pathway">
    <text evidence="3">Lipid metabolism.</text>
</comment>
<comment type="caution">
    <text evidence="16 17">Lacks conserved residue(s) required for the propagation of feature annotation.</text>
</comment>
<feature type="transmembrane region" description="Helical" evidence="16 17">
    <location>
        <begin position="455"/>
        <end position="479"/>
    </location>
</feature>
<feature type="region of interest" description="Disordered" evidence="18">
    <location>
        <begin position="1"/>
        <end position="102"/>
    </location>
</feature>
<dbReference type="GO" id="GO:0005789">
    <property type="term" value="C:endoplasmic reticulum membrane"/>
    <property type="evidence" value="ECO:0007669"/>
    <property type="project" value="UniProtKB-SubCell"/>
</dbReference>
<evidence type="ECO:0000256" key="7">
    <source>
        <dbReference type="ARBA" id="ARBA00022691"/>
    </source>
</evidence>
<evidence type="ECO:0000256" key="14">
    <source>
        <dbReference type="ARBA" id="ARBA00023264"/>
    </source>
</evidence>
<dbReference type="Gene3D" id="2.60.40.2840">
    <property type="match status" value="1"/>
</dbReference>
<dbReference type="PANTHER" id="PTHR32138">
    <property type="entry name" value="PHOSPHATIDYLETHANOLAMINE N-METHYLTRANSFERASE"/>
    <property type="match status" value="1"/>
</dbReference>
<evidence type="ECO:0000256" key="15">
    <source>
        <dbReference type="ARBA" id="ARBA00057332"/>
    </source>
</evidence>
<feature type="transmembrane region" description="Helical" evidence="16 17">
    <location>
        <begin position="268"/>
        <end position="284"/>
    </location>
</feature>
<feature type="region of interest" description="Disordered" evidence="18">
    <location>
        <begin position="370"/>
        <end position="390"/>
    </location>
</feature>
<evidence type="ECO:0000313" key="19">
    <source>
        <dbReference type="EMBL" id="KXT12243.1"/>
    </source>
</evidence>
<dbReference type="GO" id="GO:0006656">
    <property type="term" value="P:phosphatidylcholine biosynthetic process"/>
    <property type="evidence" value="ECO:0007669"/>
    <property type="project" value="UniProtKB-UniRule"/>
</dbReference>
<feature type="transmembrane region" description="Helical" evidence="16 17">
    <location>
        <begin position="617"/>
        <end position="635"/>
    </location>
</feature>
<dbReference type="PROSITE" id="PS51598">
    <property type="entry name" value="SAM_CHO2"/>
    <property type="match status" value="1"/>
</dbReference>
<dbReference type="GO" id="GO:0032259">
    <property type="term" value="P:methylation"/>
    <property type="evidence" value="ECO:0007669"/>
    <property type="project" value="UniProtKB-KW"/>
</dbReference>
<keyword evidence="12 16" id="KW-0472">Membrane</keyword>
<evidence type="ECO:0000256" key="17">
    <source>
        <dbReference type="RuleBase" id="RU361122"/>
    </source>
</evidence>
<evidence type="ECO:0000256" key="11">
    <source>
        <dbReference type="ARBA" id="ARBA00023098"/>
    </source>
</evidence>
<feature type="transmembrane region" description="Helical" evidence="16 17">
    <location>
        <begin position="431"/>
        <end position="449"/>
    </location>
</feature>
<keyword evidence="20" id="KW-1185">Reference proteome</keyword>
<dbReference type="OrthoDB" id="4583at2759"/>
<feature type="transmembrane region" description="Helical" evidence="16 17">
    <location>
        <begin position="148"/>
        <end position="170"/>
    </location>
</feature>
<evidence type="ECO:0000256" key="2">
    <source>
        <dbReference type="ARBA" id="ARBA00004969"/>
    </source>
</evidence>
<comment type="pathway">
    <text evidence="2 16 17">Phospholipid metabolism; phosphatidylcholine biosynthesis.</text>
</comment>
<dbReference type="Pfam" id="PF04191">
    <property type="entry name" value="PEMT"/>
    <property type="match status" value="2"/>
</dbReference>
<evidence type="ECO:0000256" key="1">
    <source>
        <dbReference type="ARBA" id="ARBA00004127"/>
    </source>
</evidence>
<dbReference type="FunFam" id="2.60.40.2840:FF:000006">
    <property type="entry name" value="Phosphatidylethanolamine N-methyltransferase"/>
    <property type="match status" value="1"/>
</dbReference>
<keyword evidence="4 16" id="KW-0444">Lipid biosynthesis</keyword>
<evidence type="ECO:0000313" key="20">
    <source>
        <dbReference type="Proteomes" id="UP000073492"/>
    </source>
</evidence>
<proteinExistence type="inferred from homology"/>
<feature type="transmembrane region" description="Helical" evidence="16 17">
    <location>
        <begin position="123"/>
        <end position="142"/>
    </location>
</feature>
<evidence type="ECO:0000256" key="10">
    <source>
        <dbReference type="ARBA" id="ARBA00022989"/>
    </source>
</evidence>
<keyword evidence="7 16" id="KW-0949">S-adenosyl-L-methionine</keyword>
<feature type="compositionally biased region" description="Basic and acidic residues" evidence="18">
    <location>
        <begin position="747"/>
        <end position="758"/>
    </location>
</feature>
<comment type="catalytic activity">
    <reaction evidence="16 17">
        <text>a 1,2-diacyl-sn-glycero-3-phosphoethanolamine + S-adenosyl-L-methionine = a 1,2-diacyl-sn-glycero-3-phospho-N-methylethanolamine + S-adenosyl-L-homocysteine + H(+)</text>
        <dbReference type="Rhea" id="RHEA:11164"/>
        <dbReference type="ChEBI" id="CHEBI:15378"/>
        <dbReference type="ChEBI" id="CHEBI:57856"/>
        <dbReference type="ChEBI" id="CHEBI:59789"/>
        <dbReference type="ChEBI" id="CHEBI:64573"/>
        <dbReference type="ChEBI" id="CHEBI:64612"/>
        <dbReference type="EC" id="2.1.1.17"/>
    </reaction>
</comment>
<keyword evidence="14 16" id="KW-1208">Phospholipid metabolism</keyword>
<dbReference type="UniPathway" id="UPA00753"/>
<accession>A0A139IBY6</accession>
<keyword evidence="5 16" id="KW-0489">Methyltransferase</keyword>
<keyword evidence="11 16" id="KW-0443">Lipid metabolism</keyword>
<dbReference type="EC" id="2.1.1.17" evidence="16 17"/>
<keyword evidence="9 16" id="KW-0256">Endoplasmic reticulum</keyword>
<dbReference type="EMBL" id="LFZO01000159">
    <property type="protein sequence ID" value="KXT12243.1"/>
    <property type="molecule type" value="Genomic_DNA"/>
</dbReference>